<keyword evidence="2" id="KW-1185">Reference proteome</keyword>
<dbReference type="RefSeq" id="WP_149072563.1">
    <property type="nucleotide sequence ID" value="NZ_VTHL01000026.1"/>
</dbReference>
<dbReference type="AlphaFoldDB" id="A0A5D6UTM6"/>
<name>A0A5D6UTM6_9BACT</name>
<dbReference type="Proteomes" id="UP000322791">
    <property type="component" value="Unassembled WGS sequence"/>
</dbReference>
<evidence type="ECO:0000313" key="1">
    <source>
        <dbReference type="EMBL" id="TYZ06278.1"/>
    </source>
</evidence>
<accession>A0A5D6UTM6</accession>
<comment type="caution">
    <text evidence="1">The sequence shown here is derived from an EMBL/GenBank/DDBJ whole genome shotgun (WGS) entry which is preliminary data.</text>
</comment>
<protein>
    <submittedName>
        <fullName evidence="1">Uncharacterized protein</fullName>
    </submittedName>
</protein>
<dbReference type="PROSITE" id="PS51257">
    <property type="entry name" value="PROKAR_LIPOPROTEIN"/>
    <property type="match status" value="1"/>
</dbReference>
<evidence type="ECO:0000313" key="2">
    <source>
        <dbReference type="Proteomes" id="UP000322791"/>
    </source>
</evidence>
<dbReference type="EMBL" id="VTHL01000026">
    <property type="protein sequence ID" value="TYZ06278.1"/>
    <property type="molecule type" value="Genomic_DNA"/>
</dbReference>
<organism evidence="1 2">
    <name type="scientific">Hymenobacter lutimineralis</name>
    <dbReference type="NCBI Taxonomy" id="2606448"/>
    <lineage>
        <taxon>Bacteria</taxon>
        <taxon>Pseudomonadati</taxon>
        <taxon>Bacteroidota</taxon>
        <taxon>Cytophagia</taxon>
        <taxon>Cytophagales</taxon>
        <taxon>Hymenobacteraceae</taxon>
        <taxon>Hymenobacter</taxon>
    </lineage>
</organism>
<reference evidence="1 2" key="1">
    <citation type="submission" date="2019-08" db="EMBL/GenBank/DDBJ databases">
        <authorList>
            <person name="Seo M.-J."/>
        </authorList>
    </citation>
    <scope>NUCLEOTIDE SEQUENCE [LARGE SCALE GENOMIC DNA]</scope>
    <source>
        <strain evidence="1 2">KIGAM108</strain>
    </source>
</reference>
<proteinExistence type="predicted"/>
<sequence length="203" mass="23158">MKILSKPRLKLIIALIMLILLGCESKPNERFTIERSYNYTIRASIGGSFFSDNGSTHFELKPKFLRRRKFRHLPAKPGAIMYAYCLTSKHRFNRQLKRDEVVSGDTTEVAVTKAQADSLFTLAKAVFETVSLSNIDTVYAEPPINSFQTDDTSGIMQFEGKYGNIEIEIGPLHSSKNRQALPFLALWDGFRRLFLVKSEQKMK</sequence>
<gene>
    <name evidence="1" type="ORF">FY528_18745</name>
</gene>